<dbReference type="PROSITE" id="PS50805">
    <property type="entry name" value="KRAB"/>
    <property type="match status" value="1"/>
</dbReference>
<feature type="domain" description="KRAB" evidence="2">
    <location>
        <begin position="11"/>
        <end position="82"/>
    </location>
</feature>
<organism evidence="3 4">
    <name type="scientific">Pteropus alecto</name>
    <name type="common">Black flying fox</name>
    <dbReference type="NCBI Taxonomy" id="9402"/>
    <lineage>
        <taxon>Eukaryota</taxon>
        <taxon>Metazoa</taxon>
        <taxon>Chordata</taxon>
        <taxon>Craniata</taxon>
        <taxon>Vertebrata</taxon>
        <taxon>Euteleostomi</taxon>
        <taxon>Mammalia</taxon>
        <taxon>Eutheria</taxon>
        <taxon>Laurasiatheria</taxon>
        <taxon>Chiroptera</taxon>
        <taxon>Yinpterochiroptera</taxon>
        <taxon>Pteropodoidea</taxon>
        <taxon>Pteropodidae</taxon>
        <taxon>Pteropodinae</taxon>
        <taxon>Pteropus</taxon>
    </lineage>
</organism>
<feature type="region of interest" description="Disordered" evidence="1">
    <location>
        <begin position="246"/>
        <end position="287"/>
    </location>
</feature>
<accession>L5KS26</accession>
<keyword evidence="4" id="KW-1185">Reference proteome</keyword>
<evidence type="ECO:0000313" key="4">
    <source>
        <dbReference type="Proteomes" id="UP000010552"/>
    </source>
</evidence>
<protein>
    <submittedName>
        <fullName evidence="3">Zinc finger protein 10</fullName>
    </submittedName>
</protein>
<name>L5KS26_PTEAL</name>
<dbReference type="STRING" id="9402.L5KS26"/>
<dbReference type="Pfam" id="PF01352">
    <property type="entry name" value="KRAB"/>
    <property type="match status" value="1"/>
</dbReference>
<dbReference type="PANTHER" id="PTHR23232:SF142">
    <property type="entry name" value="GASTRULA ZINC FINGER PROTEIN XLCGF57.1-LIKE-RELATED"/>
    <property type="match status" value="1"/>
</dbReference>
<dbReference type="eggNOG" id="KOG1721">
    <property type="taxonomic scope" value="Eukaryota"/>
</dbReference>
<dbReference type="PANTHER" id="PTHR23232">
    <property type="entry name" value="KRAB DOMAIN C2H2 ZINC FINGER"/>
    <property type="match status" value="1"/>
</dbReference>
<reference evidence="4" key="1">
    <citation type="journal article" date="2013" name="Science">
        <title>Comparative analysis of bat genomes provides insight into the evolution of flight and immunity.</title>
        <authorList>
            <person name="Zhang G."/>
            <person name="Cowled C."/>
            <person name="Shi Z."/>
            <person name="Huang Z."/>
            <person name="Bishop-Lilly K.A."/>
            <person name="Fang X."/>
            <person name="Wynne J.W."/>
            <person name="Xiong Z."/>
            <person name="Baker M.L."/>
            <person name="Zhao W."/>
            <person name="Tachedjian M."/>
            <person name="Zhu Y."/>
            <person name="Zhou P."/>
            <person name="Jiang X."/>
            <person name="Ng J."/>
            <person name="Yang L."/>
            <person name="Wu L."/>
            <person name="Xiao J."/>
            <person name="Feng Y."/>
            <person name="Chen Y."/>
            <person name="Sun X."/>
            <person name="Zhang Y."/>
            <person name="Marsh G.A."/>
            <person name="Crameri G."/>
            <person name="Broder C.C."/>
            <person name="Frey K.G."/>
            <person name="Wang L.F."/>
            <person name="Wang J."/>
        </authorList>
    </citation>
    <scope>NUCLEOTIDE SEQUENCE [LARGE SCALE GENOMIC DNA]</scope>
</reference>
<evidence type="ECO:0000313" key="3">
    <source>
        <dbReference type="EMBL" id="ELK14217.1"/>
    </source>
</evidence>
<dbReference type="InterPro" id="IPR001909">
    <property type="entry name" value="KRAB"/>
</dbReference>
<evidence type="ECO:0000256" key="1">
    <source>
        <dbReference type="SAM" id="MobiDB-lite"/>
    </source>
</evidence>
<dbReference type="InterPro" id="IPR036051">
    <property type="entry name" value="KRAB_dom_sf"/>
</dbReference>
<feature type="region of interest" description="Disordered" evidence="1">
    <location>
        <begin position="123"/>
        <end position="174"/>
    </location>
</feature>
<dbReference type="Proteomes" id="UP000010552">
    <property type="component" value="Unassembled WGS sequence"/>
</dbReference>
<evidence type="ECO:0000259" key="2">
    <source>
        <dbReference type="PROSITE" id="PS50805"/>
    </source>
</evidence>
<dbReference type="Gene3D" id="6.10.140.140">
    <property type="match status" value="1"/>
</dbReference>
<dbReference type="AlphaFoldDB" id="L5KS26"/>
<dbReference type="GO" id="GO:0006355">
    <property type="term" value="P:regulation of DNA-templated transcription"/>
    <property type="evidence" value="ECO:0007669"/>
    <property type="project" value="InterPro"/>
</dbReference>
<dbReference type="CDD" id="cd07765">
    <property type="entry name" value="KRAB_A-box"/>
    <property type="match status" value="1"/>
</dbReference>
<dbReference type="SUPFAM" id="SSF109640">
    <property type="entry name" value="KRAB domain (Kruppel-associated box)"/>
    <property type="match status" value="1"/>
</dbReference>
<sequence length="313" mass="35179">MNYVQALGTLVTFKDVVVNFTREEWQLLDTAQQILYKDVTLENYKNLLSLGHQLPKPDVILHLEKGEEPWLVERGVRRHTHPDWDTAVEIKSSISSKSISTDKKFYDIKMEGMTKNDLCRQCRRPRTRPGEPELWLQRARPRHPGPRAASFFPQPQAPPPRARSRERSPEPEVPQRLLGAVVLSARGVALTRFRCVPSSRHWLRRHWLDQCRRTSFPCGRWFPTSVTQTGVGVFVFPEGCRAGAPGLAPQSQERGRGRAACRSGGGGGRPLPAPLPVPGLEEPTRGTFSRRGRVRAGLAPLLPARLCVGGRRS</sequence>
<gene>
    <name evidence="3" type="ORF">PAL_GLEAN10008680</name>
</gene>
<dbReference type="SMART" id="SM00349">
    <property type="entry name" value="KRAB"/>
    <property type="match status" value="1"/>
</dbReference>
<proteinExistence type="predicted"/>
<dbReference type="EMBL" id="KB030576">
    <property type="protein sequence ID" value="ELK14217.1"/>
    <property type="molecule type" value="Genomic_DNA"/>
</dbReference>
<dbReference type="InParanoid" id="L5KS26"/>
<dbReference type="InterPro" id="IPR050169">
    <property type="entry name" value="Krueppel_C2H2_ZnF"/>
</dbReference>